<keyword evidence="2" id="KW-1185">Reference proteome</keyword>
<sequence>MESWTSPAGFEELSRLLSQSWGGKHAVGGAQDATLLFLHSQPPPVMNGRGKQHPAARWRFGLLGASGILLKAASITSEAFH</sequence>
<dbReference type="EMBL" id="VSRR010004350">
    <property type="protein sequence ID" value="MPC39392.1"/>
    <property type="molecule type" value="Genomic_DNA"/>
</dbReference>
<proteinExistence type="predicted"/>
<dbReference type="Proteomes" id="UP000324222">
    <property type="component" value="Unassembled WGS sequence"/>
</dbReference>
<name>A0A5B7EYS2_PORTR</name>
<accession>A0A5B7EYS2</accession>
<dbReference type="AlphaFoldDB" id="A0A5B7EYS2"/>
<reference evidence="1 2" key="1">
    <citation type="submission" date="2019-05" db="EMBL/GenBank/DDBJ databases">
        <title>Another draft genome of Portunus trituberculatus and its Hox gene families provides insights of decapod evolution.</title>
        <authorList>
            <person name="Jeong J.-H."/>
            <person name="Song I."/>
            <person name="Kim S."/>
            <person name="Choi T."/>
            <person name="Kim D."/>
            <person name="Ryu S."/>
            <person name="Kim W."/>
        </authorList>
    </citation>
    <scope>NUCLEOTIDE SEQUENCE [LARGE SCALE GENOMIC DNA]</scope>
    <source>
        <tissue evidence="1">Muscle</tissue>
    </source>
</reference>
<evidence type="ECO:0000313" key="2">
    <source>
        <dbReference type="Proteomes" id="UP000324222"/>
    </source>
</evidence>
<protein>
    <submittedName>
        <fullName evidence="1">Uncharacterized protein</fullName>
    </submittedName>
</protein>
<organism evidence="1 2">
    <name type="scientific">Portunus trituberculatus</name>
    <name type="common">Swimming crab</name>
    <name type="synonym">Neptunus trituberculatus</name>
    <dbReference type="NCBI Taxonomy" id="210409"/>
    <lineage>
        <taxon>Eukaryota</taxon>
        <taxon>Metazoa</taxon>
        <taxon>Ecdysozoa</taxon>
        <taxon>Arthropoda</taxon>
        <taxon>Crustacea</taxon>
        <taxon>Multicrustacea</taxon>
        <taxon>Malacostraca</taxon>
        <taxon>Eumalacostraca</taxon>
        <taxon>Eucarida</taxon>
        <taxon>Decapoda</taxon>
        <taxon>Pleocyemata</taxon>
        <taxon>Brachyura</taxon>
        <taxon>Eubrachyura</taxon>
        <taxon>Portunoidea</taxon>
        <taxon>Portunidae</taxon>
        <taxon>Portuninae</taxon>
        <taxon>Portunus</taxon>
    </lineage>
</organism>
<comment type="caution">
    <text evidence="1">The sequence shown here is derived from an EMBL/GenBank/DDBJ whole genome shotgun (WGS) entry which is preliminary data.</text>
</comment>
<evidence type="ECO:0000313" key="1">
    <source>
        <dbReference type="EMBL" id="MPC39392.1"/>
    </source>
</evidence>
<gene>
    <name evidence="1" type="ORF">E2C01_032927</name>
</gene>